<evidence type="ECO:0000256" key="5">
    <source>
        <dbReference type="ARBA" id="ARBA00022825"/>
    </source>
</evidence>
<organism evidence="8 9">
    <name type="scientific">Candidatus Geothrix odensensis</name>
    <dbReference type="NCBI Taxonomy" id="2954440"/>
    <lineage>
        <taxon>Bacteria</taxon>
        <taxon>Pseudomonadati</taxon>
        <taxon>Acidobacteriota</taxon>
        <taxon>Holophagae</taxon>
        <taxon>Holophagales</taxon>
        <taxon>Holophagaceae</taxon>
        <taxon>Geothrix</taxon>
    </lineage>
</organism>
<accession>A0A936F448</accession>
<dbReference type="AlphaFoldDB" id="A0A936F448"/>
<comment type="caution">
    <text evidence="8">The sequence shown here is derived from an EMBL/GenBank/DDBJ whole genome shotgun (WGS) entry which is preliminary data.</text>
</comment>
<evidence type="ECO:0000256" key="4">
    <source>
        <dbReference type="ARBA" id="ARBA00022801"/>
    </source>
</evidence>
<keyword evidence="3" id="KW-0732">Signal</keyword>
<dbReference type="InterPro" id="IPR029058">
    <property type="entry name" value="AB_hydrolase_fold"/>
</dbReference>
<dbReference type="GO" id="GO:0004252">
    <property type="term" value="F:serine-type endopeptidase activity"/>
    <property type="evidence" value="ECO:0007669"/>
    <property type="project" value="TreeGrafter"/>
</dbReference>
<dbReference type="Gene3D" id="2.120.10.30">
    <property type="entry name" value="TolB, C-terminal domain"/>
    <property type="match status" value="2"/>
</dbReference>
<dbReference type="InterPro" id="IPR011042">
    <property type="entry name" value="6-blade_b-propeller_TolB-like"/>
</dbReference>
<feature type="domain" description="Peptidase S9 prolyl oligopeptidase catalytic" evidence="7">
    <location>
        <begin position="455"/>
        <end position="640"/>
    </location>
</feature>
<proteinExistence type="inferred from homology"/>
<dbReference type="PANTHER" id="PTHR42776:SF13">
    <property type="entry name" value="DIPEPTIDYL-PEPTIDASE 5"/>
    <property type="match status" value="1"/>
</dbReference>
<dbReference type="GO" id="GO:0006508">
    <property type="term" value="P:proteolysis"/>
    <property type="evidence" value="ECO:0007669"/>
    <property type="project" value="UniProtKB-KW"/>
</dbReference>
<dbReference type="Pfam" id="PF07676">
    <property type="entry name" value="PD40"/>
    <property type="match status" value="3"/>
</dbReference>
<feature type="compositionally biased region" description="Low complexity" evidence="6">
    <location>
        <begin position="639"/>
        <end position="656"/>
    </location>
</feature>
<protein>
    <submittedName>
        <fullName evidence="8">S9 family peptidase</fullName>
    </submittedName>
</protein>
<dbReference type="EMBL" id="JADKCH010000032">
    <property type="protein sequence ID" value="MBK8573779.1"/>
    <property type="molecule type" value="Genomic_DNA"/>
</dbReference>
<evidence type="ECO:0000313" key="9">
    <source>
        <dbReference type="Proteomes" id="UP000709959"/>
    </source>
</evidence>
<evidence type="ECO:0000313" key="8">
    <source>
        <dbReference type="EMBL" id="MBK8573779.1"/>
    </source>
</evidence>
<dbReference type="SUPFAM" id="SSF53474">
    <property type="entry name" value="alpha/beta-Hydrolases"/>
    <property type="match status" value="1"/>
</dbReference>
<feature type="region of interest" description="Disordered" evidence="6">
    <location>
        <begin position="639"/>
        <end position="681"/>
    </location>
</feature>
<keyword evidence="2" id="KW-0645">Protease</keyword>
<reference evidence="8 9" key="1">
    <citation type="submission" date="2020-10" db="EMBL/GenBank/DDBJ databases">
        <title>Connecting structure to function with the recovery of over 1000 high-quality activated sludge metagenome-assembled genomes encoding full-length rRNA genes using long-read sequencing.</title>
        <authorList>
            <person name="Singleton C.M."/>
            <person name="Petriglieri F."/>
            <person name="Kristensen J.M."/>
            <person name="Kirkegaard R.H."/>
            <person name="Michaelsen T.Y."/>
            <person name="Andersen M.H."/>
            <person name="Karst S.M."/>
            <person name="Dueholm M.S."/>
            <person name="Nielsen P.H."/>
            <person name="Albertsen M."/>
        </authorList>
    </citation>
    <scope>NUCLEOTIDE SEQUENCE [LARGE SCALE GENOMIC DNA]</scope>
    <source>
        <strain evidence="8">OdNE_18-Q3-R46-58_MAXAC.008</strain>
    </source>
</reference>
<evidence type="ECO:0000256" key="2">
    <source>
        <dbReference type="ARBA" id="ARBA00022670"/>
    </source>
</evidence>
<dbReference type="InterPro" id="IPR001375">
    <property type="entry name" value="Peptidase_S9_cat"/>
</dbReference>
<feature type="compositionally biased region" description="Basic and acidic residues" evidence="6">
    <location>
        <begin position="667"/>
        <end position="681"/>
    </location>
</feature>
<dbReference type="SUPFAM" id="SSF82171">
    <property type="entry name" value="DPP6 N-terminal domain-like"/>
    <property type="match status" value="1"/>
</dbReference>
<evidence type="ECO:0000256" key="1">
    <source>
        <dbReference type="ARBA" id="ARBA00010040"/>
    </source>
</evidence>
<keyword evidence="4" id="KW-0378">Hydrolase</keyword>
<dbReference type="Pfam" id="PF00326">
    <property type="entry name" value="Peptidase_S9"/>
    <property type="match status" value="1"/>
</dbReference>
<evidence type="ECO:0000259" key="7">
    <source>
        <dbReference type="Pfam" id="PF00326"/>
    </source>
</evidence>
<dbReference type="FunFam" id="3.40.50.1820:FF:000028">
    <property type="entry name" value="S9 family peptidase"/>
    <property type="match status" value="1"/>
</dbReference>
<dbReference type="PANTHER" id="PTHR42776">
    <property type="entry name" value="SERINE PEPTIDASE S9 FAMILY MEMBER"/>
    <property type="match status" value="1"/>
</dbReference>
<dbReference type="Gene3D" id="3.40.50.1820">
    <property type="entry name" value="alpha/beta hydrolase"/>
    <property type="match status" value="1"/>
</dbReference>
<dbReference type="InterPro" id="IPR011659">
    <property type="entry name" value="WD40"/>
</dbReference>
<dbReference type="Proteomes" id="UP000709959">
    <property type="component" value="Unassembled WGS sequence"/>
</dbReference>
<evidence type="ECO:0000256" key="3">
    <source>
        <dbReference type="ARBA" id="ARBA00022729"/>
    </source>
</evidence>
<evidence type="ECO:0000256" key="6">
    <source>
        <dbReference type="SAM" id="MobiDB-lite"/>
    </source>
</evidence>
<keyword evidence="5" id="KW-0720">Serine protease</keyword>
<comment type="similarity">
    <text evidence="1">Belongs to the peptidase S9C family.</text>
</comment>
<sequence>MRTALLLTASMALFASRPLQVDDLFQVRKIADPQLSSAGALAYQVGTVDFAANKTVNRIWFKAAGAEAKELDLGTGSHSRPRFSPDGKKLAYQSGGQVWIVDLGTKQKHQLTKLSGGAGGQTWSPDGKWIAFLSTTVPSGIEAENAAYLKAREASKVSGRLYTTLTYRHWNEWKDAKQVSHLFVVPADGSAPPRDLTAGFTTDVPNYAGVSAGDGYAWAPDSRALAFESAPEQAKATTTNGEIYEVALAGGAAKLLSHNKAMDNSPRYSPDGKHLAWRAQRREGFEADKAELWVMDRATGKVVRTTQPFDQSFGDYQWQGTDLVGTSDRHGRTDLYRWDGTALQPLSEGLHVEGFALAKDHAIVVSSSLTTPPDLYTVTLNDRKAVRASRHNAALAQELGLNKGEDLWVDTVPVEGKATRTHAFIVKPVGYDPAKTYPVAFVIHGGPQGAWADAWHPRWNAQAWASRGFLTVLPNPRGSTGFGQAYCDAISGDWNGAVMTDLMKTLDAVLKQHPNADPRRVIAAGGSYGGYAVNWIAGHHPERFAAFVTHASIFNTESMQLGTEELWFPHWEFKGWPWESAETKARWQAQSPSSAIAKMTKPMLVIHGELDYRVPVTEAFQLYNTLQVRGIPSQLLYFPTRPTSSPSRRTASSGTRLCWGGASAGRSDQEKDSPRRREDHEENLKCRFRGLPVFVVNALESLLRTRLGRTAPARAPARRGG</sequence>
<gene>
    <name evidence="8" type="ORF">IPN91_14445</name>
</gene>
<name>A0A936F448_9BACT</name>